<comment type="caution">
    <text evidence="2">The sequence shown here is derived from an EMBL/GenBank/DDBJ whole genome shotgun (WGS) entry which is preliminary data.</text>
</comment>
<accession>A0A8T0EA60</accession>
<feature type="compositionally biased region" description="Basic and acidic residues" evidence="1">
    <location>
        <begin position="1"/>
        <end position="14"/>
    </location>
</feature>
<reference evidence="2" key="2">
    <citation type="submission" date="2020-06" db="EMBL/GenBank/DDBJ databases">
        <authorList>
            <person name="Sheffer M."/>
        </authorList>
    </citation>
    <scope>NUCLEOTIDE SEQUENCE</scope>
</reference>
<name>A0A8T0EA60_ARGBR</name>
<evidence type="ECO:0000256" key="1">
    <source>
        <dbReference type="SAM" id="MobiDB-lite"/>
    </source>
</evidence>
<protein>
    <submittedName>
        <fullName evidence="2">Uncharacterized protein</fullName>
    </submittedName>
</protein>
<reference evidence="2" key="1">
    <citation type="journal article" date="2020" name="bioRxiv">
        <title>Chromosome-level reference genome of the European wasp spider Argiope bruennichi: a resource for studies on range expansion and evolutionary adaptation.</title>
        <authorList>
            <person name="Sheffer M.M."/>
            <person name="Hoppe A."/>
            <person name="Krehenwinkel H."/>
            <person name="Uhl G."/>
            <person name="Kuss A.W."/>
            <person name="Jensen L."/>
            <person name="Jensen C."/>
            <person name="Gillespie R.G."/>
            <person name="Hoff K.J."/>
            <person name="Prost S."/>
        </authorList>
    </citation>
    <scope>NUCLEOTIDE SEQUENCE</scope>
</reference>
<proteinExistence type="predicted"/>
<dbReference type="AlphaFoldDB" id="A0A8T0EA60"/>
<gene>
    <name evidence="2" type="ORF">HNY73_021086</name>
</gene>
<organism evidence="2 3">
    <name type="scientific">Argiope bruennichi</name>
    <name type="common">Wasp spider</name>
    <name type="synonym">Aranea bruennichi</name>
    <dbReference type="NCBI Taxonomy" id="94029"/>
    <lineage>
        <taxon>Eukaryota</taxon>
        <taxon>Metazoa</taxon>
        <taxon>Ecdysozoa</taxon>
        <taxon>Arthropoda</taxon>
        <taxon>Chelicerata</taxon>
        <taxon>Arachnida</taxon>
        <taxon>Araneae</taxon>
        <taxon>Araneomorphae</taxon>
        <taxon>Entelegynae</taxon>
        <taxon>Araneoidea</taxon>
        <taxon>Araneidae</taxon>
        <taxon>Argiope</taxon>
    </lineage>
</organism>
<dbReference type="EMBL" id="JABXBU010002230">
    <property type="protein sequence ID" value="KAF8768246.1"/>
    <property type="molecule type" value="Genomic_DNA"/>
</dbReference>
<dbReference type="Proteomes" id="UP000807504">
    <property type="component" value="Unassembled WGS sequence"/>
</dbReference>
<sequence length="150" mass="16879">MAERVSGGGEERGGGGEGPGAASRLADRGRRPKHRQQKKGEGNSKRGRYLFEICLRVRFTHRPNSSASQHCACRPDWDPVFKIFRTAVRNRLLYPSERSVYGAWCDGSAGVPISFAGLQFQFEGRQIIFIYFLFLKSDLASFPLPIREID</sequence>
<evidence type="ECO:0000313" key="2">
    <source>
        <dbReference type="EMBL" id="KAF8768246.1"/>
    </source>
</evidence>
<feature type="region of interest" description="Disordered" evidence="1">
    <location>
        <begin position="1"/>
        <end position="44"/>
    </location>
</feature>
<keyword evidence="3" id="KW-1185">Reference proteome</keyword>
<evidence type="ECO:0000313" key="3">
    <source>
        <dbReference type="Proteomes" id="UP000807504"/>
    </source>
</evidence>